<name>A0A2S8GTL9_9BACT</name>
<feature type="chain" id="PRO_5015566592" description="Squalene cyclase C-terminal domain-containing protein" evidence="1">
    <location>
        <begin position="38"/>
        <end position="378"/>
    </location>
</feature>
<dbReference type="Pfam" id="PF13243">
    <property type="entry name" value="SQHop_cyclase_C"/>
    <property type="match status" value="1"/>
</dbReference>
<dbReference type="SUPFAM" id="SSF48239">
    <property type="entry name" value="Terpenoid cyclases/Protein prenyltransferases"/>
    <property type="match status" value="1"/>
</dbReference>
<dbReference type="Proteomes" id="UP000237819">
    <property type="component" value="Unassembled WGS sequence"/>
</dbReference>
<dbReference type="InterPro" id="IPR006311">
    <property type="entry name" value="TAT_signal"/>
</dbReference>
<dbReference type="AlphaFoldDB" id="A0A2S8GTL9"/>
<dbReference type="OrthoDB" id="179940at2"/>
<keyword evidence="1" id="KW-0732">Signal</keyword>
<gene>
    <name evidence="3" type="ORF">C5Y93_03490</name>
</gene>
<dbReference type="EMBL" id="PUHZ01000004">
    <property type="protein sequence ID" value="PQO47731.1"/>
    <property type="molecule type" value="Genomic_DNA"/>
</dbReference>
<dbReference type="PROSITE" id="PS51318">
    <property type="entry name" value="TAT"/>
    <property type="match status" value="1"/>
</dbReference>
<dbReference type="InterPro" id="IPR008930">
    <property type="entry name" value="Terpenoid_cyclase/PrenylTrfase"/>
</dbReference>
<feature type="signal peptide" evidence="1">
    <location>
        <begin position="1"/>
        <end position="37"/>
    </location>
</feature>
<evidence type="ECO:0000259" key="2">
    <source>
        <dbReference type="Pfam" id="PF13243"/>
    </source>
</evidence>
<evidence type="ECO:0000313" key="4">
    <source>
        <dbReference type="Proteomes" id="UP000237819"/>
    </source>
</evidence>
<sequence>MENRMSLNPIARRKFLGASLPLLVVALAIGAPQPASAADADYDAIVAKGVKYLASKQGDDGSYSAQIGIGPTALATLALLEHGRGTNDPQVAKSLAYLEKAVREDGGVYAANGRLKNYETCIALMCFNKANTDGKYDEIVKNAENFVRGVQITDTDGVGEEDVTYGGSGYSGKTRPDLSNTAFLMDALVSSGAKEDDEAIQKALIFVSRCQNLESKYNTTKFAGKVNDGGFYYTPAVSGDQGDRGTPDGGLRSYGSMGYAGLKSMVYAGVERDDPRVKAVLEYVEKNFDVTANPGMGQAGVFYYYQTFAKALDAYGETTITDASGVAHDWRKELIAELGKRQREDGSWANSNTQWMEGDANLATSFALMALADCQAKK</sequence>
<protein>
    <recommendedName>
        <fullName evidence="2">Squalene cyclase C-terminal domain-containing protein</fullName>
    </recommendedName>
</protein>
<proteinExistence type="predicted"/>
<dbReference type="CDD" id="cd00688">
    <property type="entry name" value="ISOPREN_C2_like"/>
    <property type="match status" value="1"/>
</dbReference>
<reference evidence="3 4" key="1">
    <citation type="submission" date="2018-02" db="EMBL/GenBank/DDBJ databases">
        <title>Comparative genomes isolates from brazilian mangrove.</title>
        <authorList>
            <person name="Araujo J.E."/>
            <person name="Taketani R.G."/>
            <person name="Silva M.C.P."/>
            <person name="Loureco M.V."/>
            <person name="Andreote F.D."/>
        </authorList>
    </citation>
    <scope>NUCLEOTIDE SEQUENCE [LARGE SCALE GENOMIC DNA]</scope>
    <source>
        <strain evidence="3 4">Nap-Phe MGV</strain>
    </source>
</reference>
<feature type="domain" description="Squalene cyclase C-terminal" evidence="2">
    <location>
        <begin position="79"/>
        <end position="231"/>
    </location>
</feature>
<dbReference type="Gene3D" id="1.50.10.20">
    <property type="match status" value="2"/>
</dbReference>
<comment type="caution">
    <text evidence="3">The sequence shown here is derived from an EMBL/GenBank/DDBJ whole genome shotgun (WGS) entry which is preliminary data.</text>
</comment>
<evidence type="ECO:0000256" key="1">
    <source>
        <dbReference type="SAM" id="SignalP"/>
    </source>
</evidence>
<dbReference type="InterPro" id="IPR032696">
    <property type="entry name" value="SQ_cyclase_C"/>
</dbReference>
<organism evidence="3 4">
    <name type="scientific">Blastopirellula marina</name>
    <dbReference type="NCBI Taxonomy" id="124"/>
    <lineage>
        <taxon>Bacteria</taxon>
        <taxon>Pseudomonadati</taxon>
        <taxon>Planctomycetota</taxon>
        <taxon>Planctomycetia</taxon>
        <taxon>Pirellulales</taxon>
        <taxon>Pirellulaceae</taxon>
        <taxon>Blastopirellula</taxon>
    </lineage>
</organism>
<evidence type="ECO:0000313" key="3">
    <source>
        <dbReference type="EMBL" id="PQO47731.1"/>
    </source>
</evidence>
<accession>A0A2S8GTL9</accession>